<dbReference type="PIRSF" id="PIRSF000114">
    <property type="entry name" value="Glycerol-3-P_dh"/>
    <property type="match status" value="1"/>
</dbReference>
<dbReference type="Pfam" id="PF07479">
    <property type="entry name" value="NAD_Gly3P_dh_C"/>
    <property type="match status" value="1"/>
</dbReference>
<dbReference type="FunFam" id="1.10.1040.10:FF:000001">
    <property type="entry name" value="Glycerol-3-phosphate dehydrogenase [NAD(P)+]"/>
    <property type="match status" value="1"/>
</dbReference>
<feature type="domain" description="Glycerol-3-phosphate dehydrogenase NAD-dependent C-terminal" evidence="5">
    <location>
        <begin position="179"/>
        <end position="319"/>
    </location>
</feature>
<evidence type="ECO:0000259" key="4">
    <source>
        <dbReference type="Pfam" id="PF01210"/>
    </source>
</evidence>
<dbReference type="InterPro" id="IPR008927">
    <property type="entry name" value="6-PGluconate_DH-like_C_sf"/>
</dbReference>
<dbReference type="EMBL" id="UINC01081319">
    <property type="protein sequence ID" value="SVC25048.1"/>
    <property type="molecule type" value="Genomic_DNA"/>
</dbReference>
<evidence type="ECO:0000313" key="6">
    <source>
        <dbReference type="EMBL" id="SVC25048.1"/>
    </source>
</evidence>
<dbReference type="SUPFAM" id="SSF51735">
    <property type="entry name" value="NAD(P)-binding Rossmann-fold domains"/>
    <property type="match status" value="1"/>
</dbReference>
<dbReference type="HAMAP" id="MF_00394">
    <property type="entry name" value="NAD_Glyc3P_dehydrog"/>
    <property type="match status" value="1"/>
</dbReference>
<dbReference type="AlphaFoldDB" id="A0A382KKQ9"/>
<dbReference type="GO" id="GO:0005975">
    <property type="term" value="P:carbohydrate metabolic process"/>
    <property type="evidence" value="ECO:0007669"/>
    <property type="project" value="InterPro"/>
</dbReference>
<dbReference type="InterPro" id="IPR006109">
    <property type="entry name" value="G3P_DH_NAD-dep_C"/>
</dbReference>
<dbReference type="GO" id="GO:0051287">
    <property type="term" value="F:NAD binding"/>
    <property type="evidence" value="ECO:0007669"/>
    <property type="project" value="InterPro"/>
</dbReference>
<protein>
    <recommendedName>
        <fullName evidence="7">Glycerol-3-phosphate dehydrogenase NAD-dependent N-terminal domain-containing protein</fullName>
    </recommendedName>
</protein>
<dbReference type="FunFam" id="3.40.50.720:FF:000019">
    <property type="entry name" value="Glycerol-3-phosphate dehydrogenase [NAD(P)+]"/>
    <property type="match status" value="1"/>
</dbReference>
<dbReference type="Pfam" id="PF01210">
    <property type="entry name" value="NAD_Gly3P_dh_N"/>
    <property type="match status" value="1"/>
</dbReference>
<evidence type="ECO:0000256" key="1">
    <source>
        <dbReference type="ARBA" id="ARBA00011009"/>
    </source>
</evidence>
<keyword evidence="2" id="KW-0560">Oxidoreductase</keyword>
<dbReference type="InterPro" id="IPR006168">
    <property type="entry name" value="G3P_DH_NAD-dep"/>
</dbReference>
<dbReference type="GO" id="GO:0047952">
    <property type="term" value="F:glycerol-3-phosphate dehydrogenase [NAD(P)+] activity"/>
    <property type="evidence" value="ECO:0007669"/>
    <property type="project" value="TreeGrafter"/>
</dbReference>
<keyword evidence="3" id="KW-0520">NAD</keyword>
<dbReference type="InterPro" id="IPR013328">
    <property type="entry name" value="6PGD_dom2"/>
</dbReference>
<dbReference type="SUPFAM" id="SSF48179">
    <property type="entry name" value="6-phosphogluconate dehydrogenase C-terminal domain-like"/>
    <property type="match status" value="1"/>
</dbReference>
<evidence type="ECO:0000256" key="3">
    <source>
        <dbReference type="ARBA" id="ARBA00023027"/>
    </source>
</evidence>
<evidence type="ECO:0000256" key="2">
    <source>
        <dbReference type="ARBA" id="ARBA00023002"/>
    </source>
</evidence>
<dbReference type="PANTHER" id="PTHR11728">
    <property type="entry name" value="GLYCEROL-3-PHOSPHATE DEHYDROGENASE"/>
    <property type="match status" value="1"/>
</dbReference>
<feature type="domain" description="Glycerol-3-phosphate dehydrogenase NAD-dependent N-terminal" evidence="4">
    <location>
        <begin position="4"/>
        <end position="158"/>
    </location>
</feature>
<evidence type="ECO:0008006" key="7">
    <source>
        <dbReference type="Google" id="ProtNLM"/>
    </source>
</evidence>
<reference evidence="6" key="1">
    <citation type="submission" date="2018-05" db="EMBL/GenBank/DDBJ databases">
        <authorList>
            <person name="Lanie J.A."/>
            <person name="Ng W.-L."/>
            <person name="Kazmierczak K.M."/>
            <person name="Andrzejewski T.M."/>
            <person name="Davidsen T.M."/>
            <person name="Wayne K.J."/>
            <person name="Tettelin H."/>
            <person name="Glass J.I."/>
            <person name="Rusch D."/>
            <person name="Podicherti R."/>
            <person name="Tsui H.-C.T."/>
            <person name="Winkler M.E."/>
        </authorList>
    </citation>
    <scope>NUCLEOTIDE SEQUENCE</scope>
</reference>
<comment type="similarity">
    <text evidence="1">Belongs to the NAD-dependent glycerol-3-phosphate dehydrogenase family.</text>
</comment>
<dbReference type="PANTHER" id="PTHR11728:SF1">
    <property type="entry name" value="GLYCEROL-3-PHOSPHATE DEHYDROGENASE [NAD(+)] 2, CHLOROPLASTIC"/>
    <property type="match status" value="1"/>
</dbReference>
<dbReference type="PRINTS" id="PR00077">
    <property type="entry name" value="GPDHDRGNASE"/>
</dbReference>
<dbReference type="NCBIfam" id="NF000942">
    <property type="entry name" value="PRK00094.1-4"/>
    <property type="match status" value="1"/>
</dbReference>
<proteinExistence type="inferred from homology"/>
<gene>
    <name evidence="6" type="ORF">METZ01_LOCUS277902</name>
</gene>
<dbReference type="GO" id="GO:0005829">
    <property type="term" value="C:cytosol"/>
    <property type="evidence" value="ECO:0007669"/>
    <property type="project" value="TreeGrafter"/>
</dbReference>
<dbReference type="PROSITE" id="PS00957">
    <property type="entry name" value="NAD_G3PDH"/>
    <property type="match status" value="1"/>
</dbReference>
<dbReference type="InterPro" id="IPR036291">
    <property type="entry name" value="NAD(P)-bd_dom_sf"/>
</dbReference>
<accession>A0A382KKQ9</accession>
<dbReference type="Gene3D" id="1.10.1040.10">
    <property type="entry name" value="N-(1-d-carboxylethyl)-l-norvaline Dehydrogenase, domain 2"/>
    <property type="match status" value="1"/>
</dbReference>
<organism evidence="6">
    <name type="scientific">marine metagenome</name>
    <dbReference type="NCBI Taxonomy" id="408172"/>
    <lineage>
        <taxon>unclassified sequences</taxon>
        <taxon>metagenomes</taxon>
        <taxon>ecological metagenomes</taxon>
    </lineage>
</organism>
<dbReference type="GO" id="GO:0046168">
    <property type="term" value="P:glycerol-3-phosphate catabolic process"/>
    <property type="evidence" value="ECO:0007669"/>
    <property type="project" value="InterPro"/>
</dbReference>
<dbReference type="Gene3D" id="3.40.50.720">
    <property type="entry name" value="NAD(P)-binding Rossmann-like Domain"/>
    <property type="match status" value="1"/>
</dbReference>
<evidence type="ECO:0000259" key="5">
    <source>
        <dbReference type="Pfam" id="PF07479"/>
    </source>
</evidence>
<dbReference type="InterPro" id="IPR011128">
    <property type="entry name" value="G3P_DH_NAD-dep_N"/>
</dbReference>
<name>A0A382KKQ9_9ZZZZ</name>
<dbReference type="NCBIfam" id="NF000940">
    <property type="entry name" value="PRK00094.1-2"/>
    <property type="match status" value="1"/>
</dbReference>
<sequence>MANISLLGCGAWGSAIAQTLADNGHTISAWHYKSNLVDAMQKDRHHAKLKNLVFNDNISFDSNIESCLLNPKLVVIAVPSHATRELMNISSKYFTSETIIINLSKGLENITLKRMSEVILETTDVDNDRIVSLYGPSHAEEVLLGYPTTLVAASSNERSSKLIQEIFSSNILRVYSNKDIKGVELGGSLKNVIAIAAGICDGIGFGDNTKAALLTRGMAEITRLGVKMGAKESTFSGLSGIGDLIATCLSKHSRNRYVGEEIGKGESLSSILDSMNMVAEGVKTTSSVYDISKKYNLDMPISNGVYNILFNDNNPQSIVSELMNRDLVNEKI</sequence>